<dbReference type="Gene3D" id="3.10.28.20">
    <property type="entry name" value="Acetamidase/Formamidase-like domains"/>
    <property type="match status" value="1"/>
</dbReference>
<dbReference type="EMBL" id="BMJQ01000001">
    <property type="protein sequence ID" value="GGF01929.1"/>
    <property type="molecule type" value="Genomic_DNA"/>
</dbReference>
<organism evidence="1 2">
    <name type="scientific">Aliidongia dinghuensis</name>
    <dbReference type="NCBI Taxonomy" id="1867774"/>
    <lineage>
        <taxon>Bacteria</taxon>
        <taxon>Pseudomonadati</taxon>
        <taxon>Pseudomonadota</taxon>
        <taxon>Alphaproteobacteria</taxon>
        <taxon>Rhodospirillales</taxon>
        <taxon>Dongiaceae</taxon>
        <taxon>Aliidongia</taxon>
    </lineage>
</organism>
<gene>
    <name evidence="1" type="ORF">GCM10011611_04280</name>
</gene>
<evidence type="ECO:0000313" key="1">
    <source>
        <dbReference type="EMBL" id="GGF01929.1"/>
    </source>
</evidence>
<name>A0A8J2YNY7_9PROT</name>
<dbReference type="PANTHER" id="PTHR31891:SF1">
    <property type="entry name" value="FORMAMIDASE C869.04-RELATED"/>
    <property type="match status" value="1"/>
</dbReference>
<dbReference type="Gene3D" id="2.60.120.580">
    <property type="entry name" value="Acetamidase/Formamidase-like domains"/>
    <property type="match status" value="2"/>
</dbReference>
<keyword evidence="2" id="KW-1185">Reference proteome</keyword>
<reference evidence="1" key="1">
    <citation type="journal article" date="2014" name="Int. J. Syst. Evol. Microbiol.">
        <title>Complete genome sequence of Corynebacterium casei LMG S-19264T (=DSM 44701T), isolated from a smear-ripened cheese.</title>
        <authorList>
            <consortium name="US DOE Joint Genome Institute (JGI-PGF)"/>
            <person name="Walter F."/>
            <person name="Albersmeier A."/>
            <person name="Kalinowski J."/>
            <person name="Ruckert C."/>
        </authorList>
    </citation>
    <scope>NUCLEOTIDE SEQUENCE</scope>
    <source>
        <strain evidence="1">CGMCC 1.15725</strain>
    </source>
</reference>
<dbReference type="RefSeq" id="WP_189041955.1">
    <property type="nucleotide sequence ID" value="NZ_BMJQ01000001.1"/>
</dbReference>
<dbReference type="Proteomes" id="UP000646365">
    <property type="component" value="Unassembled WGS sequence"/>
</dbReference>
<dbReference type="PANTHER" id="PTHR31891">
    <property type="entry name" value="FORMAMIDASE C869.04-RELATED"/>
    <property type="match status" value="1"/>
</dbReference>
<proteinExistence type="predicted"/>
<reference evidence="1" key="2">
    <citation type="submission" date="2020-09" db="EMBL/GenBank/DDBJ databases">
        <authorList>
            <person name="Sun Q."/>
            <person name="Zhou Y."/>
        </authorList>
    </citation>
    <scope>NUCLEOTIDE SEQUENCE</scope>
    <source>
        <strain evidence="1">CGMCC 1.15725</strain>
    </source>
</reference>
<dbReference type="GO" id="GO:0016811">
    <property type="term" value="F:hydrolase activity, acting on carbon-nitrogen (but not peptide) bonds, in linear amides"/>
    <property type="evidence" value="ECO:0007669"/>
    <property type="project" value="InterPro"/>
</dbReference>
<accession>A0A8J2YNY7</accession>
<sequence>MTDHRLGSTPETCHWGFFDAALPPVLSIRSGDRVTIEAISGGRDVLPPEGFTRLPDHLAVIEALTPRMRGHLLTGPIAVEGAEPGHVLEIHIETVECRQDWAWTAIHPTLGTLPEDFPMRKLWHTRLDRARGVAILPWGTELPLAPFFGVMGVAPPSVFGAVSTIEPRAYGGNIDLKELVPGTVLYLPVFAQGALFSVGDGHAAQGDGEVCLTALETALEGRFRIVLRKDLTLALPRAETPTHWITMGFDPDLDDAAKAALRDMIDLIAATTGLPREDAYMLTSVACDLRVTQLVDGNKGVHAMLAKSLLARR</sequence>
<dbReference type="InterPro" id="IPR004304">
    <property type="entry name" value="FmdA_AmdA"/>
</dbReference>
<dbReference type="AlphaFoldDB" id="A0A8J2YNY7"/>
<comment type="caution">
    <text evidence="1">The sequence shown here is derived from an EMBL/GenBank/DDBJ whole genome shotgun (WGS) entry which is preliminary data.</text>
</comment>
<dbReference type="Pfam" id="PF03069">
    <property type="entry name" value="FmdA_AmdA"/>
    <property type="match status" value="2"/>
</dbReference>
<evidence type="ECO:0000313" key="2">
    <source>
        <dbReference type="Proteomes" id="UP000646365"/>
    </source>
</evidence>
<dbReference type="SUPFAM" id="SSF141130">
    <property type="entry name" value="Acetamidase/Formamidase-like"/>
    <property type="match status" value="1"/>
</dbReference>
<protein>
    <submittedName>
        <fullName evidence="1">Amidase</fullName>
    </submittedName>
</protein>